<dbReference type="InterPro" id="IPR015943">
    <property type="entry name" value="WD40/YVTN_repeat-like_dom_sf"/>
</dbReference>
<protein>
    <recommendedName>
        <fullName evidence="1">PKD domain-containing protein</fullName>
    </recommendedName>
</protein>
<accession>A0A4Y8L8L8</accession>
<dbReference type="InterPro" id="IPR000601">
    <property type="entry name" value="PKD_dom"/>
</dbReference>
<dbReference type="Gene3D" id="2.130.10.10">
    <property type="entry name" value="YVTN repeat-like/Quinoprotein amine dehydrogenase"/>
    <property type="match status" value="1"/>
</dbReference>
<feature type="domain" description="PKD" evidence="1">
    <location>
        <begin position="385"/>
        <end position="451"/>
    </location>
</feature>
<keyword evidence="3" id="KW-1185">Reference proteome</keyword>
<evidence type="ECO:0000259" key="1">
    <source>
        <dbReference type="PROSITE" id="PS50093"/>
    </source>
</evidence>
<gene>
    <name evidence="2" type="ORF">E2605_07015</name>
</gene>
<dbReference type="Gene3D" id="2.60.40.10">
    <property type="entry name" value="Immunoglobulins"/>
    <property type="match status" value="1"/>
</dbReference>
<dbReference type="InterPro" id="IPR035986">
    <property type="entry name" value="PKD_dom_sf"/>
</dbReference>
<organism evidence="2 3">
    <name type="scientific">Dysgonomonas capnocytophagoides</name>
    <dbReference type="NCBI Taxonomy" id="45254"/>
    <lineage>
        <taxon>Bacteria</taxon>
        <taxon>Pseudomonadati</taxon>
        <taxon>Bacteroidota</taxon>
        <taxon>Bacteroidia</taxon>
        <taxon>Bacteroidales</taxon>
        <taxon>Dysgonomonadaceae</taxon>
        <taxon>Dysgonomonas</taxon>
    </lineage>
</organism>
<proteinExistence type="predicted"/>
<dbReference type="InterPro" id="IPR013783">
    <property type="entry name" value="Ig-like_fold"/>
</dbReference>
<dbReference type="STRING" id="1121485.GCA_000426485_02360"/>
<dbReference type="AlphaFoldDB" id="A0A4Y8L8L8"/>
<dbReference type="SUPFAM" id="SSF50969">
    <property type="entry name" value="YVTN repeat-like/Quinoprotein amine dehydrogenase"/>
    <property type="match status" value="1"/>
</dbReference>
<dbReference type="PROSITE" id="PS50093">
    <property type="entry name" value="PKD"/>
    <property type="match status" value="1"/>
</dbReference>
<name>A0A4Y8L8L8_9BACT</name>
<dbReference type="RefSeq" id="WP_134435927.1">
    <property type="nucleotide sequence ID" value="NZ_SOML01000003.1"/>
</dbReference>
<dbReference type="CDD" id="cd00146">
    <property type="entry name" value="PKD"/>
    <property type="match status" value="1"/>
</dbReference>
<dbReference type="Pfam" id="PF18911">
    <property type="entry name" value="PKD_4"/>
    <property type="match status" value="1"/>
</dbReference>
<reference evidence="2 3" key="1">
    <citation type="submission" date="2019-03" db="EMBL/GenBank/DDBJ databases">
        <title>San Antonio Military Medical Center submission to MRSN (WRAIR), pending publication.</title>
        <authorList>
            <person name="Blyth D.M."/>
            <person name="Mccarthy S.L."/>
            <person name="Schall S.E."/>
            <person name="Stam J.A."/>
            <person name="Ong A.C."/>
            <person name="Mcgann P.T."/>
        </authorList>
    </citation>
    <scope>NUCLEOTIDE SEQUENCE [LARGE SCALE GENOMIC DNA]</scope>
    <source>
        <strain evidence="2 3">MRSN571793</strain>
    </source>
</reference>
<dbReference type="OrthoDB" id="993841at2"/>
<sequence>MKRILIWNFMSLLFIMNIQAQKEMNWWYFGSYAGLNFGSTNNVVSKEGLQTAKMPTTLRGPISTNEGCFTLSDVEGNLLMSSDGMTVYNKNNVTMDSGTGLFGDPSATQSGIVVPMPGNSDRYYIFTVNAVTGYPYGICYSIVDLSLNDGLGKVISKNTNIRPGYTCENIASAAKADGSGYWLVNRTFGNFLVWDITASGITGPNIYPSNFSDTSIGPYVGEIRFSPDNTKIINTTYWSGAIISADFDPITGIISNAIVSTGHASPYGIEFSPSGEYLYIGGEGALGSKISWDDLRLNKVSTKMSMYAINWKLGPDKRIYGIRSSTRHLYVIMDPDKGGNDIRIFENYLLSGTSSVYGLPNFPASFFQKSQMPDFKCTSYISTFNLEITALGSEAPKTLEWNFGDGSPVVTEIVSSGTATYTQHHTYSSLGVYTIEVTPKKADGSMLSKTTHKIKIADCVIKTNRAIRHDLQNSITINLNR</sequence>
<evidence type="ECO:0000313" key="3">
    <source>
        <dbReference type="Proteomes" id="UP000297861"/>
    </source>
</evidence>
<evidence type="ECO:0000313" key="2">
    <source>
        <dbReference type="EMBL" id="TFD97410.1"/>
    </source>
</evidence>
<dbReference type="EMBL" id="SOML01000003">
    <property type="protein sequence ID" value="TFD97410.1"/>
    <property type="molecule type" value="Genomic_DNA"/>
</dbReference>
<dbReference type="InterPro" id="IPR011044">
    <property type="entry name" value="Quino_amine_DH_bsu"/>
</dbReference>
<dbReference type="SUPFAM" id="SSF49299">
    <property type="entry name" value="PKD domain"/>
    <property type="match status" value="1"/>
</dbReference>
<comment type="caution">
    <text evidence="2">The sequence shown here is derived from an EMBL/GenBank/DDBJ whole genome shotgun (WGS) entry which is preliminary data.</text>
</comment>
<dbReference type="Proteomes" id="UP000297861">
    <property type="component" value="Unassembled WGS sequence"/>
</dbReference>